<dbReference type="Proteomes" id="UP000011135">
    <property type="component" value="Unassembled WGS sequence"/>
</dbReference>
<comment type="caution">
    <text evidence="1">The sequence shown here is derived from an EMBL/GenBank/DDBJ whole genome shotgun (WGS) entry which is preliminary data.</text>
</comment>
<gene>
    <name evidence="1" type="ORF">C900_05538</name>
</gene>
<organism evidence="1 2">
    <name type="scientific">Fulvivirga imtechensis AK7</name>
    <dbReference type="NCBI Taxonomy" id="1237149"/>
    <lineage>
        <taxon>Bacteria</taxon>
        <taxon>Pseudomonadati</taxon>
        <taxon>Bacteroidota</taxon>
        <taxon>Cytophagia</taxon>
        <taxon>Cytophagales</taxon>
        <taxon>Fulvivirgaceae</taxon>
        <taxon>Fulvivirga</taxon>
    </lineage>
</organism>
<proteinExistence type="predicted"/>
<sequence>MVAGEALAGTVDLQGEQPVKVERVHSWGFVRYGRSGKLCT</sequence>
<dbReference type="AlphaFoldDB" id="L8JJK1"/>
<protein>
    <submittedName>
        <fullName evidence="1">Uncharacterized protein</fullName>
    </submittedName>
</protein>
<evidence type="ECO:0000313" key="2">
    <source>
        <dbReference type="Proteomes" id="UP000011135"/>
    </source>
</evidence>
<keyword evidence="2" id="KW-1185">Reference proteome</keyword>
<accession>L8JJK1</accession>
<reference evidence="1 2" key="1">
    <citation type="submission" date="2012-12" db="EMBL/GenBank/DDBJ databases">
        <title>Genome assembly of Fulvivirga imtechensis AK7.</title>
        <authorList>
            <person name="Nupur N."/>
            <person name="Khatri I."/>
            <person name="Kumar R."/>
            <person name="Subramanian S."/>
            <person name="Pinnaka A."/>
        </authorList>
    </citation>
    <scope>NUCLEOTIDE SEQUENCE [LARGE SCALE GENOMIC DNA]</scope>
    <source>
        <strain evidence="1 2">AK7</strain>
    </source>
</reference>
<name>L8JJK1_9BACT</name>
<dbReference type="EMBL" id="AMZN01000086">
    <property type="protein sequence ID" value="ELR68980.1"/>
    <property type="molecule type" value="Genomic_DNA"/>
</dbReference>
<evidence type="ECO:0000313" key="1">
    <source>
        <dbReference type="EMBL" id="ELR68980.1"/>
    </source>
</evidence>